<feature type="region of interest" description="Disordered" evidence="1">
    <location>
        <begin position="780"/>
        <end position="812"/>
    </location>
</feature>
<sequence>MECLALAPLRFTIWSSDFRLIRTNLLVNAHPKTTVKRLLQYVHSQLVAELEASGNADNGQLEGVEAYTLHYRSQELLLNTFLQDVEPMHGQGFIRLRFERKSSRSGSAENLEYDRDTDFSTTNLEINVNALSVDKVMSIYEPNVAMGITMARLKKLVLKGVYDYEMKDSKNLCGLKESHAVSDLAGFIIKGKQSPVSLIAGEGSELQDDLTLSELLGYDFAPEKASHFTVMFKIRHNVESSDGEDSIVLQFVSDATLSVNEMTVTPDTTVEHVKEFICSVYAHALRLSTNDIKLIYKGQLVHMTDFAGNPAKMMSYINEPGRANIHVHINQEFNEPGPGFWSELFSHRETLEGTRTEAVDVAAHSMQPSSSVRSQTHPTNPSPIVAAGKRQYKYVTSSGVPVQLTEERFVKCMLNDEQILVPANNLDPFKIQLQVAGHTISLSSIDCIVEDGFVKLSHSAIARLESKMQCSIVKNSYAMQEVNVNYIGANGDDSIQQNRWNPITYLRDSLPAALLVFRTIYLIGNYSIIPIFFLSRLSPLVERKYIFLISVLYVLRGIWTTREIWDMWSAYLNLSVINEDTYVEIKNYITSGSSTRQFYQDCKNSTAVTDIFMAANLREARSNLFAAHDIHGFEGDSTAALNDLFQKIHDNELPKEPMDAFVLSCLNLYGTNRNTISSPYRESLHELLLIAHRDMERNRPSHELPWYKHVLHTMKNQIERLRELQVTTKITERVIPDPAHDSIPMAILKNVILFFLIIFPPVKNHVDVIIRERASRINQLDQPQEEQAEPELIQELPANASGVQRHRNEQDD</sequence>
<proteinExistence type="predicted"/>
<dbReference type="SUPFAM" id="SSF54236">
    <property type="entry name" value="Ubiquitin-like"/>
    <property type="match status" value="1"/>
</dbReference>
<dbReference type="GO" id="GO:0060090">
    <property type="term" value="F:molecular adaptor activity"/>
    <property type="evidence" value="ECO:0007669"/>
    <property type="project" value="EnsemblFungi"/>
</dbReference>
<dbReference type="CDD" id="cd22577">
    <property type="entry name" value="Usa1_DBD"/>
    <property type="match status" value="1"/>
</dbReference>
<organism evidence="2 3">
    <name type="scientific">Torulaspora delbrueckii</name>
    <name type="common">Yeast</name>
    <name type="synonym">Candida colliculosa</name>
    <dbReference type="NCBI Taxonomy" id="4950"/>
    <lineage>
        <taxon>Eukaryota</taxon>
        <taxon>Fungi</taxon>
        <taxon>Dikarya</taxon>
        <taxon>Ascomycota</taxon>
        <taxon>Saccharomycotina</taxon>
        <taxon>Saccharomycetes</taxon>
        <taxon>Saccharomycetales</taxon>
        <taxon>Saccharomycetaceae</taxon>
        <taxon>Torulaspora</taxon>
    </lineage>
</organism>
<dbReference type="AlphaFoldDB" id="G8ZMC3"/>
<dbReference type="InterPro" id="IPR029071">
    <property type="entry name" value="Ubiquitin-like_domsf"/>
</dbReference>
<reference evidence="2 3" key="1">
    <citation type="journal article" date="2011" name="Proc. Natl. Acad. Sci. U.S.A.">
        <title>Evolutionary erosion of yeast sex chromosomes by mating-type switching accidents.</title>
        <authorList>
            <person name="Gordon J.L."/>
            <person name="Armisen D."/>
            <person name="Proux-Wera E."/>
            <person name="Oheigeartaigh S.S."/>
            <person name="Byrne K.P."/>
            <person name="Wolfe K.H."/>
        </authorList>
    </citation>
    <scope>NUCLEOTIDE SEQUENCE [LARGE SCALE GENOMIC DNA]</scope>
    <source>
        <strain evidence="3">ATCC 10662 / CBS 1146 / NBRC 0425 / NCYC 2629 / NRRL Y-866</strain>
    </source>
</reference>
<dbReference type="eggNOG" id="ENOG502QUV9">
    <property type="taxonomic scope" value="Eukaryota"/>
</dbReference>
<dbReference type="GO" id="GO:0000398">
    <property type="term" value="P:mRNA splicing, via spliceosome"/>
    <property type="evidence" value="ECO:0007669"/>
    <property type="project" value="EnsemblFungi"/>
</dbReference>
<gene>
    <name evidence="2" type="primary">TDEL0A04350</name>
    <name evidence="2" type="ORF">TDEL_0A04350</name>
</gene>
<dbReference type="Proteomes" id="UP000005627">
    <property type="component" value="Chromosome 1"/>
</dbReference>
<dbReference type="KEGG" id="tdl:TDEL_0A04350"/>
<dbReference type="GO" id="GO:0042802">
    <property type="term" value="F:identical protein binding"/>
    <property type="evidence" value="ECO:0007669"/>
    <property type="project" value="EnsemblFungi"/>
</dbReference>
<protein>
    <recommendedName>
        <fullName evidence="4">Ubiquitin-like domain-containing protein</fullName>
    </recommendedName>
</protein>
<evidence type="ECO:0008006" key="4">
    <source>
        <dbReference type="Google" id="ProtNLM"/>
    </source>
</evidence>
<dbReference type="RefSeq" id="XP_003678978.1">
    <property type="nucleotide sequence ID" value="XM_003678930.1"/>
</dbReference>
<dbReference type="FunCoup" id="G8ZMC3">
    <property type="interactions" value="206"/>
</dbReference>
<dbReference type="GO" id="GO:0036503">
    <property type="term" value="P:ERAD pathway"/>
    <property type="evidence" value="ECO:0007669"/>
    <property type="project" value="EnsemblFungi"/>
</dbReference>
<dbReference type="GO" id="GO:0000836">
    <property type="term" value="C:Hrd1p ubiquitin ligase complex"/>
    <property type="evidence" value="ECO:0007669"/>
    <property type="project" value="EnsemblFungi"/>
</dbReference>
<dbReference type="InParanoid" id="G8ZMC3"/>
<dbReference type="HOGENOM" id="CLU_337435_0_0_1"/>
<name>G8ZMC3_TORDE</name>
<dbReference type="EMBL" id="HE616742">
    <property type="protein sequence ID" value="CCE89767.1"/>
    <property type="molecule type" value="Genomic_DNA"/>
</dbReference>
<keyword evidence="3" id="KW-1185">Reference proteome</keyword>
<dbReference type="GeneID" id="11503030"/>
<evidence type="ECO:0000313" key="2">
    <source>
        <dbReference type="EMBL" id="CCE89767.1"/>
    </source>
</evidence>
<accession>G8ZMC3</accession>
<evidence type="ECO:0000313" key="3">
    <source>
        <dbReference type="Proteomes" id="UP000005627"/>
    </source>
</evidence>
<evidence type="ECO:0000256" key="1">
    <source>
        <dbReference type="SAM" id="MobiDB-lite"/>
    </source>
</evidence>
<dbReference type="GO" id="GO:1902499">
    <property type="term" value="P:positive regulation of protein autoubiquitination"/>
    <property type="evidence" value="ECO:0007669"/>
    <property type="project" value="EnsemblFungi"/>
</dbReference>
<dbReference type="STRING" id="1076872.G8ZMC3"/>
<dbReference type="OrthoDB" id="4066580at2759"/>